<dbReference type="PROSITE" id="PS51257">
    <property type="entry name" value="PROKAR_LIPOPROTEIN"/>
    <property type="match status" value="1"/>
</dbReference>
<organism evidence="1 2">
    <name type="scientific">Chitinophaga silvatica</name>
    <dbReference type="NCBI Taxonomy" id="2282649"/>
    <lineage>
        <taxon>Bacteria</taxon>
        <taxon>Pseudomonadati</taxon>
        <taxon>Bacteroidota</taxon>
        <taxon>Chitinophagia</taxon>
        <taxon>Chitinophagales</taxon>
        <taxon>Chitinophagaceae</taxon>
        <taxon>Chitinophaga</taxon>
    </lineage>
</organism>
<gene>
    <name evidence="1" type="ORF">DVR12_16565</name>
</gene>
<comment type="caution">
    <text evidence="1">The sequence shown here is derived from an EMBL/GenBank/DDBJ whole genome shotgun (WGS) entry which is preliminary data.</text>
</comment>
<proteinExistence type="predicted"/>
<sequence>MSKSFISPTFILLSLLFFVSCIKDPTPVVHQLRLSQLNVKSIYEGKVMEYDTFRLTYNSYGDPVEVRPDAISTGTPRIVIGYDNQRRIKAVIYAYTGNGFYESHNYKYDEGKKLITDSVRYFGDFDPVTFEVISTHIPLAFENKLTFDNQQRIVKIVQTPYVFTYDGYSTITYTYNSSGNVSKITTAITSPSQGNSSTDRYPVYDTKINPHRLHAAWQLIDYDYNRNNCVKVDSYNKQGLPVLMDYTDWTLSMNKFQFLKLAGNYNELIYE</sequence>
<reference evidence="1 2" key="1">
    <citation type="submission" date="2018-07" db="EMBL/GenBank/DDBJ databases">
        <title>Chitinophaga K2CV101002-2 sp. nov., isolated from a monsoon evergreen broad-leaved forest soil.</title>
        <authorList>
            <person name="Lv Y."/>
        </authorList>
    </citation>
    <scope>NUCLEOTIDE SEQUENCE [LARGE SCALE GENOMIC DNA]</scope>
    <source>
        <strain evidence="1 2">GDMCC 1.1288</strain>
    </source>
</reference>
<dbReference type="AlphaFoldDB" id="A0A3E1Y7C9"/>
<name>A0A3E1Y7C9_9BACT</name>
<dbReference type="OrthoDB" id="636957at2"/>
<evidence type="ECO:0000313" key="2">
    <source>
        <dbReference type="Proteomes" id="UP000260644"/>
    </source>
</evidence>
<evidence type="ECO:0000313" key="1">
    <source>
        <dbReference type="EMBL" id="RFS20964.1"/>
    </source>
</evidence>
<accession>A0A3E1Y7C9</accession>
<dbReference type="Proteomes" id="UP000260644">
    <property type="component" value="Unassembled WGS sequence"/>
</dbReference>
<dbReference type="RefSeq" id="WP_116976913.1">
    <property type="nucleotide sequence ID" value="NZ_QPMM01000009.1"/>
</dbReference>
<protein>
    <submittedName>
        <fullName evidence="1">Uncharacterized protein</fullName>
    </submittedName>
</protein>
<dbReference type="EMBL" id="QPMM01000009">
    <property type="protein sequence ID" value="RFS20964.1"/>
    <property type="molecule type" value="Genomic_DNA"/>
</dbReference>
<keyword evidence="2" id="KW-1185">Reference proteome</keyword>